<dbReference type="RefSeq" id="WP_138055079.1">
    <property type="nucleotide sequence ID" value="NZ_VAWE01000001.1"/>
</dbReference>
<proteinExistence type="predicted"/>
<evidence type="ECO:0000313" key="1">
    <source>
        <dbReference type="EMBL" id="TLQ45751.1"/>
    </source>
</evidence>
<comment type="caution">
    <text evidence="1">The sequence shown here is derived from an EMBL/GenBank/DDBJ whole genome shotgun (WGS) entry which is preliminary data.</text>
</comment>
<keyword evidence="2" id="KW-1185">Reference proteome</keyword>
<accession>A0A5R9E6U9</accession>
<dbReference type="AlphaFoldDB" id="A0A5R9E6U9"/>
<organism evidence="1 2">
    <name type="scientific">Streptomyces marianii</name>
    <dbReference type="NCBI Taxonomy" id="1817406"/>
    <lineage>
        <taxon>Bacteria</taxon>
        <taxon>Bacillati</taxon>
        <taxon>Actinomycetota</taxon>
        <taxon>Actinomycetes</taxon>
        <taxon>Kitasatosporales</taxon>
        <taxon>Streptomycetaceae</taxon>
        <taxon>Streptomyces</taxon>
    </lineage>
</organism>
<dbReference type="OrthoDB" id="4288604at2"/>
<reference evidence="1 2" key="1">
    <citation type="submission" date="2019-05" db="EMBL/GenBank/DDBJ databases">
        <title>Streptomyces marianii sp. nov., a novel marine actinomycete from southern coast of India.</title>
        <authorList>
            <person name="Iniyan A.M."/>
            <person name="Wink J."/>
            <person name="Ramprasad E."/>
            <person name="Ramana C.V."/>
            <person name="Bunk B."/>
            <person name="Sproer C."/>
            <person name="Joseph F.-J.R.S."/>
            <person name="Vincent S.G.P."/>
        </authorList>
    </citation>
    <scope>NUCLEOTIDE SEQUENCE [LARGE SCALE GENOMIC DNA]</scope>
    <source>
        <strain evidence="1 2">ICN19</strain>
    </source>
</reference>
<dbReference type="Proteomes" id="UP000305921">
    <property type="component" value="Unassembled WGS sequence"/>
</dbReference>
<gene>
    <name evidence="1" type="ORF">FEF34_24615</name>
</gene>
<dbReference type="EMBL" id="VAWE01000001">
    <property type="protein sequence ID" value="TLQ45751.1"/>
    <property type="molecule type" value="Genomic_DNA"/>
</dbReference>
<name>A0A5R9E6U9_9ACTN</name>
<protein>
    <submittedName>
        <fullName evidence="1">Uncharacterized protein</fullName>
    </submittedName>
</protein>
<evidence type="ECO:0000313" key="2">
    <source>
        <dbReference type="Proteomes" id="UP000305921"/>
    </source>
</evidence>
<sequence>MYLIYQPEGQEPSRWKYNPRRGLLSVEREDIERRTGKDYAEFTQAVLKGNSLCRRALLFVFLRRQHPKLRWEDVDFEWDELKLEYSKQEWERMRDDAKENLHGDQLAAALATFEKHIADAIDDDEEAGKAQLPVAD</sequence>